<name>A0ABC9ES33_9POAL</name>
<accession>A0ABC9ES33</accession>
<dbReference type="PANTHER" id="PTHR24186:SF50">
    <property type="entry name" value="ANKYRIN REPEAT-CONTAINING PROTEIN ITN1-LIKE ISOFORM X1"/>
    <property type="match status" value="1"/>
</dbReference>
<feature type="domain" description="PGG" evidence="9">
    <location>
        <begin position="481"/>
        <end position="589"/>
    </location>
</feature>
<gene>
    <name evidence="10" type="ORF">URODEC1_LOCUS98285</name>
</gene>
<evidence type="ECO:0000256" key="3">
    <source>
        <dbReference type="ARBA" id="ARBA00022737"/>
    </source>
</evidence>
<protein>
    <recommendedName>
        <fullName evidence="9">PGG domain-containing protein</fullName>
    </recommendedName>
</protein>
<feature type="repeat" description="ANK" evidence="7">
    <location>
        <begin position="84"/>
        <end position="116"/>
    </location>
</feature>
<feature type="repeat" description="ANK" evidence="7">
    <location>
        <begin position="374"/>
        <end position="396"/>
    </location>
</feature>
<evidence type="ECO:0000256" key="6">
    <source>
        <dbReference type="ARBA" id="ARBA00023136"/>
    </source>
</evidence>
<dbReference type="InterPro" id="IPR036770">
    <property type="entry name" value="Ankyrin_rpt-contain_sf"/>
</dbReference>
<comment type="subcellular location">
    <subcellularLocation>
        <location evidence="1">Membrane</location>
        <topology evidence="1">Multi-pass membrane protein</topology>
    </subcellularLocation>
</comment>
<evidence type="ECO:0000256" key="4">
    <source>
        <dbReference type="ARBA" id="ARBA00022989"/>
    </source>
</evidence>
<sequence length="690" mass="74554">MAGALASPPLELGPEQMMLSSELLQALTAGDAARLQELLRSEHRSQAGGGHVAITVNGASRGAAASPPPPPQVGASILFGVTSNGNTALHLATSCGHAELAALLCENAPSLVATRNRSLDTPLHCAAKAGHREVAARLLSTLRAGGADEAAALRARNRLGATALYEAVRHGRAGVVDLIMTEAPELASLASEDGFSPLYLAASTDPSVKMVRMLLRPLQDGTPSPASSEGPEGRSALHVAATRSKEMAQEILNWKPEGPTLLTKVDSSGRTPLQFAVMYGKLDVVQLFLDDRTSMEQVHISDNHGLYAVHTAAMVGRARIIDELIKKCPDYYELVDDKGGNLLHCAVEHDQETVVRYICQNDTFAVLLNATDYEGNTPLHLAVKHGFPRIVSLLLQTVAVDTGVTNKYGLTAGDLGRRALAPGRWYYFLNPHFVVLKSLHWSRATITLDGVQASHVDSKHSYSFQKRNKVTEEKTLNEEDDLTRTGTIASVLIATVAFAAAFTVPGGFVSDDHPGAGTAVLARRFAFRAFVVSDTMAFLCSIIATCFFVYGGAREIPRNHRFWYNIMGGWLVPIGAVFMMATFAFGFHLVLGNANRLFIVFVYAVSLPSVLLCFPSIWIAWDLGMWKAIWQRAGWRGLVNVHKCPSSLLQLLCLLARSHFFQSLGRPLFVVLISATFVVAIALNIALPNY</sequence>
<evidence type="ECO:0000256" key="8">
    <source>
        <dbReference type="SAM" id="Phobius"/>
    </source>
</evidence>
<dbReference type="SUPFAM" id="SSF48403">
    <property type="entry name" value="Ankyrin repeat"/>
    <property type="match status" value="1"/>
</dbReference>
<feature type="transmembrane region" description="Helical" evidence="8">
    <location>
        <begin position="529"/>
        <end position="550"/>
    </location>
</feature>
<dbReference type="GO" id="GO:0016020">
    <property type="term" value="C:membrane"/>
    <property type="evidence" value="ECO:0007669"/>
    <property type="project" value="UniProtKB-SubCell"/>
</dbReference>
<dbReference type="InterPro" id="IPR026961">
    <property type="entry name" value="PGG_dom"/>
</dbReference>
<keyword evidence="3" id="KW-0677">Repeat</keyword>
<dbReference type="Pfam" id="PF13637">
    <property type="entry name" value="Ank_4"/>
    <property type="match status" value="1"/>
</dbReference>
<dbReference type="Pfam" id="PF13962">
    <property type="entry name" value="PGG"/>
    <property type="match status" value="1"/>
</dbReference>
<dbReference type="Pfam" id="PF12796">
    <property type="entry name" value="Ank_2"/>
    <property type="match status" value="2"/>
</dbReference>
<keyword evidence="5 7" id="KW-0040">ANK repeat</keyword>
<dbReference type="AlphaFoldDB" id="A0ABC9ES33"/>
<evidence type="ECO:0000313" key="10">
    <source>
        <dbReference type="EMBL" id="CAL5062423.1"/>
    </source>
</evidence>
<reference evidence="11" key="1">
    <citation type="submission" date="2024-06" db="EMBL/GenBank/DDBJ databases">
        <authorList>
            <person name="Ryan C."/>
        </authorList>
    </citation>
    <scope>NUCLEOTIDE SEQUENCE [LARGE SCALE GENOMIC DNA]</scope>
</reference>
<dbReference type="SMART" id="SM00248">
    <property type="entry name" value="ANK"/>
    <property type="match status" value="9"/>
</dbReference>
<evidence type="ECO:0000256" key="1">
    <source>
        <dbReference type="ARBA" id="ARBA00004141"/>
    </source>
</evidence>
<dbReference type="Gene3D" id="1.25.40.20">
    <property type="entry name" value="Ankyrin repeat-containing domain"/>
    <property type="match status" value="2"/>
</dbReference>
<dbReference type="InterPro" id="IPR002110">
    <property type="entry name" value="Ankyrin_rpt"/>
</dbReference>
<feature type="transmembrane region" description="Helical" evidence="8">
    <location>
        <begin position="598"/>
        <end position="621"/>
    </location>
</feature>
<evidence type="ECO:0000313" key="11">
    <source>
        <dbReference type="Proteomes" id="UP001497457"/>
    </source>
</evidence>
<dbReference type="PROSITE" id="PS50297">
    <property type="entry name" value="ANK_REP_REGION"/>
    <property type="match status" value="3"/>
</dbReference>
<organism evidence="10 11">
    <name type="scientific">Urochloa decumbens</name>
    <dbReference type="NCBI Taxonomy" id="240449"/>
    <lineage>
        <taxon>Eukaryota</taxon>
        <taxon>Viridiplantae</taxon>
        <taxon>Streptophyta</taxon>
        <taxon>Embryophyta</taxon>
        <taxon>Tracheophyta</taxon>
        <taxon>Spermatophyta</taxon>
        <taxon>Magnoliopsida</taxon>
        <taxon>Liliopsida</taxon>
        <taxon>Poales</taxon>
        <taxon>Poaceae</taxon>
        <taxon>PACMAD clade</taxon>
        <taxon>Panicoideae</taxon>
        <taxon>Panicodae</taxon>
        <taxon>Paniceae</taxon>
        <taxon>Melinidinae</taxon>
        <taxon>Urochloa</taxon>
    </lineage>
</organism>
<dbReference type="PROSITE" id="PS50088">
    <property type="entry name" value="ANK_REPEAT"/>
    <property type="match status" value="3"/>
</dbReference>
<keyword evidence="4 8" id="KW-1133">Transmembrane helix</keyword>
<evidence type="ECO:0000256" key="5">
    <source>
        <dbReference type="ARBA" id="ARBA00023043"/>
    </source>
</evidence>
<reference evidence="10 11" key="2">
    <citation type="submission" date="2024-10" db="EMBL/GenBank/DDBJ databases">
        <authorList>
            <person name="Ryan C."/>
        </authorList>
    </citation>
    <scope>NUCLEOTIDE SEQUENCE [LARGE SCALE GENOMIC DNA]</scope>
</reference>
<feature type="transmembrane region" description="Helical" evidence="8">
    <location>
        <begin position="668"/>
        <end position="687"/>
    </location>
</feature>
<keyword evidence="11" id="KW-1185">Reference proteome</keyword>
<evidence type="ECO:0000256" key="7">
    <source>
        <dbReference type="PROSITE-ProRule" id="PRU00023"/>
    </source>
</evidence>
<feature type="transmembrane region" description="Helical" evidence="8">
    <location>
        <begin position="488"/>
        <end position="509"/>
    </location>
</feature>
<feature type="repeat" description="ANK" evidence="7">
    <location>
        <begin position="268"/>
        <end position="300"/>
    </location>
</feature>
<dbReference type="PANTHER" id="PTHR24186">
    <property type="entry name" value="PROTEIN PHOSPHATASE 1 REGULATORY SUBUNIT"/>
    <property type="match status" value="1"/>
</dbReference>
<dbReference type="EMBL" id="OZ075115">
    <property type="protein sequence ID" value="CAL5062423.1"/>
    <property type="molecule type" value="Genomic_DNA"/>
</dbReference>
<proteinExistence type="predicted"/>
<evidence type="ECO:0000259" key="9">
    <source>
        <dbReference type="Pfam" id="PF13962"/>
    </source>
</evidence>
<feature type="transmembrane region" description="Helical" evidence="8">
    <location>
        <begin position="570"/>
        <end position="591"/>
    </location>
</feature>
<dbReference type="Proteomes" id="UP001497457">
    <property type="component" value="Chromosome 5rd"/>
</dbReference>
<keyword evidence="2 8" id="KW-0812">Transmembrane</keyword>
<keyword evidence="6 8" id="KW-0472">Membrane</keyword>
<evidence type="ECO:0000256" key="2">
    <source>
        <dbReference type="ARBA" id="ARBA00022692"/>
    </source>
</evidence>